<evidence type="ECO:0000313" key="3">
    <source>
        <dbReference type="Proteomes" id="UP000664477"/>
    </source>
</evidence>
<organism evidence="2 3">
    <name type="scientific">Providencia rettgeri</name>
    <dbReference type="NCBI Taxonomy" id="587"/>
    <lineage>
        <taxon>Bacteria</taxon>
        <taxon>Pseudomonadati</taxon>
        <taxon>Pseudomonadota</taxon>
        <taxon>Gammaproteobacteria</taxon>
        <taxon>Enterobacterales</taxon>
        <taxon>Morganellaceae</taxon>
        <taxon>Providencia</taxon>
    </lineage>
</organism>
<sequence>MLEELSNSDKVEVGGSRAGGPEGWEPDEFSIKIMVFLQEELKQAASEINRNGLTNAGRSLQKHGGREGSAYSYSNQKLQY</sequence>
<evidence type="ECO:0000256" key="1">
    <source>
        <dbReference type="SAM" id="MobiDB-lite"/>
    </source>
</evidence>
<accession>A0A939NEC9</accession>
<feature type="region of interest" description="Disordered" evidence="1">
    <location>
        <begin position="1"/>
        <end position="25"/>
    </location>
</feature>
<comment type="caution">
    <text evidence="2">The sequence shown here is derived from an EMBL/GenBank/DDBJ whole genome shotgun (WGS) entry which is preliminary data.</text>
</comment>
<feature type="compositionally biased region" description="Polar residues" evidence="1">
    <location>
        <begin position="71"/>
        <end position="80"/>
    </location>
</feature>
<reference evidence="2" key="1">
    <citation type="submission" date="2021-03" db="EMBL/GenBank/DDBJ databases">
        <title>Molecular epidemiology and mechanisms of colistin and carbapenem resistance in Enterobacteriaceae from clinical isolates, the environment and porcine samples in Pretoria, South Africa.</title>
        <authorList>
            <person name="Bogoshi D."/>
            <person name="Mbelle N.M."/>
            <person name="Naidoo V."/>
            <person name="Osei Sekyere J."/>
        </authorList>
    </citation>
    <scope>NUCLEOTIDE SEQUENCE</scope>
    <source>
        <strain evidence="2">C052</strain>
    </source>
</reference>
<dbReference type="AlphaFoldDB" id="A0A939NEC9"/>
<protein>
    <submittedName>
        <fullName evidence="2">Uncharacterized protein</fullName>
    </submittedName>
</protein>
<gene>
    <name evidence="2" type="ORF">J4727_07100</name>
</gene>
<feature type="region of interest" description="Disordered" evidence="1">
    <location>
        <begin position="55"/>
        <end position="80"/>
    </location>
</feature>
<evidence type="ECO:0000313" key="2">
    <source>
        <dbReference type="EMBL" id="MBO1916065.1"/>
    </source>
</evidence>
<proteinExistence type="predicted"/>
<name>A0A939NEC9_PRORE</name>
<dbReference type="EMBL" id="JAGETQ010000027">
    <property type="protein sequence ID" value="MBO1916065.1"/>
    <property type="molecule type" value="Genomic_DNA"/>
</dbReference>
<dbReference type="Proteomes" id="UP000664477">
    <property type="component" value="Unassembled WGS sequence"/>
</dbReference>